<keyword evidence="9" id="KW-1185">Reference proteome</keyword>
<dbReference type="AlphaFoldDB" id="A0A1Z1FCD2"/>
<sequence length="480" mass="50567">MALALSACAGTTTPPVVPGQAGSITQQERQYGAEAHPQLLAQFGGEYNAPVTNYVERVGKNIAAQSGLATAREAYTVTLLNSPVNNAFAIPGGYIYTTRQLVGLMDNEAELAAVLGHEVGHVAARHSQTRQQAQQQNSLLGVLGAVVSGVLLGNSQLGQLGQELAMQGSQLLTLKYSRSQEHQADDLGIAYLSSAGYDPMAMASVLESLAQQNTLDARLAGSSGSNAVPEWASTHPDPASRVRDAFQEAQGMPGTVTNRDAFLTAVDGMLYGDDPKQGIVDGNSFVHPELRFAFDAPNGFFLVNGTQAVSISGQSGRGQLAGAPYSGDLNNYVGKVFGQLAGEGQPQVQPAQIQRTTVNGLPAAYGTARANTGNGAVDVTVFAYEFSNSQAFHFVTITQAGQAGVFNPMYQSMRRISASQAAAVKPRKIDVVTVKSGDTLQGLANRMAYDNGKLERFLVLNSLDTNAVLQPGQKVKLVVY</sequence>
<dbReference type="KEGG" id="cman:A9D14_09750"/>
<keyword evidence="3" id="KW-0479">Metal-binding</keyword>
<dbReference type="InterPro" id="IPR051156">
    <property type="entry name" value="Mito/Outer_Membr_Metalloprot"/>
</dbReference>
<evidence type="ECO:0000256" key="6">
    <source>
        <dbReference type="ARBA" id="ARBA00023049"/>
    </source>
</evidence>
<protein>
    <submittedName>
        <fullName evidence="8">Peptidase M48 Ste24p</fullName>
    </submittedName>
</protein>
<comment type="cofactor">
    <cofactor evidence="1">
        <name>Zn(2+)</name>
        <dbReference type="ChEBI" id="CHEBI:29105"/>
    </cofactor>
</comment>
<dbReference type="GO" id="GO:0046872">
    <property type="term" value="F:metal ion binding"/>
    <property type="evidence" value="ECO:0007669"/>
    <property type="project" value="UniProtKB-KW"/>
</dbReference>
<evidence type="ECO:0000313" key="8">
    <source>
        <dbReference type="EMBL" id="ARU16414.1"/>
    </source>
</evidence>
<keyword evidence="5" id="KW-0862">Zinc</keyword>
<dbReference type="InterPro" id="IPR036779">
    <property type="entry name" value="LysM_dom_sf"/>
</dbReference>
<dbReference type="STRING" id="450378.GCA_001661675_01964"/>
<proteinExistence type="predicted"/>
<dbReference type="OrthoDB" id="9810445at2"/>
<evidence type="ECO:0000313" key="9">
    <source>
        <dbReference type="Proteomes" id="UP000195807"/>
    </source>
</evidence>
<dbReference type="GO" id="GO:0004222">
    <property type="term" value="F:metalloendopeptidase activity"/>
    <property type="evidence" value="ECO:0007669"/>
    <property type="project" value="InterPro"/>
</dbReference>
<keyword evidence="4" id="KW-0378">Hydrolase</keyword>
<evidence type="ECO:0000259" key="7">
    <source>
        <dbReference type="PROSITE" id="PS51782"/>
    </source>
</evidence>
<dbReference type="InterPro" id="IPR001915">
    <property type="entry name" value="Peptidase_M48"/>
</dbReference>
<evidence type="ECO:0000256" key="1">
    <source>
        <dbReference type="ARBA" id="ARBA00001947"/>
    </source>
</evidence>
<gene>
    <name evidence="8" type="ORF">A9D14_09750</name>
</gene>
<dbReference type="Proteomes" id="UP000195807">
    <property type="component" value="Chromosome"/>
</dbReference>
<evidence type="ECO:0000256" key="3">
    <source>
        <dbReference type="ARBA" id="ARBA00022723"/>
    </source>
</evidence>
<keyword evidence="2" id="KW-0645">Protease</keyword>
<dbReference type="EMBL" id="CP019602">
    <property type="protein sequence ID" value="ARU16414.1"/>
    <property type="molecule type" value="Genomic_DNA"/>
</dbReference>
<evidence type="ECO:0000256" key="2">
    <source>
        <dbReference type="ARBA" id="ARBA00022670"/>
    </source>
</evidence>
<reference evidence="8 9" key="1">
    <citation type="submission" date="2017-01" db="EMBL/GenBank/DDBJ databases">
        <title>Complete genome sequence of esterase-producing bacterium Croceicoccus marinus E4A9.</title>
        <authorList>
            <person name="Wu Y.-H."/>
            <person name="Cheng H."/>
            <person name="Xu L."/>
            <person name="Huo Y.-Y."/>
            <person name="Wang C.-S."/>
            <person name="Xu X.-W."/>
        </authorList>
    </citation>
    <scope>NUCLEOTIDE SEQUENCE [LARGE SCALE GENOMIC DNA]</scope>
    <source>
        <strain evidence="8 9">E4A9</strain>
    </source>
</reference>
<organism evidence="8 9">
    <name type="scientific">Croceicoccus marinus</name>
    <dbReference type="NCBI Taxonomy" id="450378"/>
    <lineage>
        <taxon>Bacteria</taxon>
        <taxon>Pseudomonadati</taxon>
        <taxon>Pseudomonadota</taxon>
        <taxon>Alphaproteobacteria</taxon>
        <taxon>Sphingomonadales</taxon>
        <taxon>Erythrobacteraceae</taxon>
        <taxon>Croceicoccus</taxon>
    </lineage>
</organism>
<dbReference type="CDD" id="cd00118">
    <property type="entry name" value="LysM"/>
    <property type="match status" value="1"/>
</dbReference>
<evidence type="ECO:0000256" key="5">
    <source>
        <dbReference type="ARBA" id="ARBA00022833"/>
    </source>
</evidence>
<dbReference type="PANTHER" id="PTHR22726">
    <property type="entry name" value="METALLOENDOPEPTIDASE OMA1"/>
    <property type="match status" value="1"/>
</dbReference>
<feature type="domain" description="LysM" evidence="7">
    <location>
        <begin position="430"/>
        <end position="477"/>
    </location>
</feature>
<accession>A0A1Z1FCD2</accession>
<keyword evidence="6" id="KW-0482">Metalloprotease</keyword>
<dbReference type="InterPro" id="IPR018392">
    <property type="entry name" value="LysM"/>
</dbReference>
<name>A0A1Z1FCD2_9SPHN</name>
<evidence type="ECO:0000256" key="4">
    <source>
        <dbReference type="ARBA" id="ARBA00022801"/>
    </source>
</evidence>
<dbReference type="Gene3D" id="3.10.350.10">
    <property type="entry name" value="LysM domain"/>
    <property type="match status" value="1"/>
</dbReference>
<dbReference type="GO" id="GO:0016020">
    <property type="term" value="C:membrane"/>
    <property type="evidence" value="ECO:0007669"/>
    <property type="project" value="TreeGrafter"/>
</dbReference>
<dbReference type="Pfam" id="PF01435">
    <property type="entry name" value="Peptidase_M48"/>
    <property type="match status" value="1"/>
</dbReference>
<dbReference type="Pfam" id="PF01476">
    <property type="entry name" value="LysM"/>
    <property type="match status" value="1"/>
</dbReference>
<dbReference type="PANTHER" id="PTHR22726:SF24">
    <property type="entry name" value="M48 FAMILY METALLOPEPTIDASE"/>
    <property type="match status" value="1"/>
</dbReference>
<dbReference type="GO" id="GO:0051603">
    <property type="term" value="P:proteolysis involved in protein catabolic process"/>
    <property type="evidence" value="ECO:0007669"/>
    <property type="project" value="TreeGrafter"/>
</dbReference>
<dbReference type="Gene3D" id="3.30.2010.10">
    <property type="entry name" value="Metalloproteases ('zincins'), catalytic domain"/>
    <property type="match status" value="1"/>
</dbReference>
<dbReference type="PROSITE" id="PS51782">
    <property type="entry name" value="LYSM"/>
    <property type="match status" value="1"/>
</dbReference>